<reference evidence="1 2" key="1">
    <citation type="journal article" date="2018" name="Nat. Genet.">
        <title>The Rosa genome provides new insights in the design of modern roses.</title>
        <authorList>
            <person name="Bendahmane M."/>
        </authorList>
    </citation>
    <scope>NUCLEOTIDE SEQUENCE [LARGE SCALE GENOMIC DNA]</scope>
    <source>
        <strain evidence="2">cv. Old Blush</strain>
    </source>
</reference>
<dbReference type="GO" id="GO:0004609">
    <property type="term" value="F:phosphatidylserine decarboxylase activity"/>
    <property type="evidence" value="ECO:0007669"/>
    <property type="project" value="UniProtKB-EC"/>
</dbReference>
<evidence type="ECO:0000313" key="1">
    <source>
        <dbReference type="EMBL" id="PRQ18231.1"/>
    </source>
</evidence>
<sequence length="88" mass="10047">MLGALHARRMYEDMKVVEVHEKGTEFEFQPDVKVAASALHFKMLGSVDKCDLEEAALPMDEYASLRDFFVRTLKEGSRPIDPDPQNFT</sequence>
<dbReference type="Gramene" id="PRQ18231">
    <property type="protein sequence ID" value="PRQ18231"/>
    <property type="gene ID" value="RchiOBHm_Chr7g0203671"/>
</dbReference>
<dbReference type="STRING" id="74649.A0A2P6P8G6"/>
<dbReference type="AlphaFoldDB" id="A0A2P6P8G6"/>
<keyword evidence="2" id="KW-1185">Reference proteome</keyword>
<keyword evidence="1" id="KW-0456">Lyase</keyword>
<proteinExistence type="predicted"/>
<protein>
    <submittedName>
        <fullName evidence="1">Putative phosphatidylserine decarboxylase</fullName>
        <ecNumber evidence="1">4.1.1.65</ecNumber>
    </submittedName>
</protein>
<dbReference type="EMBL" id="PDCK01000045">
    <property type="protein sequence ID" value="PRQ18231.1"/>
    <property type="molecule type" value="Genomic_DNA"/>
</dbReference>
<comment type="caution">
    <text evidence="1">The sequence shown here is derived from an EMBL/GenBank/DDBJ whole genome shotgun (WGS) entry which is preliminary data.</text>
</comment>
<name>A0A2P6P8G6_ROSCH</name>
<evidence type="ECO:0000313" key="2">
    <source>
        <dbReference type="Proteomes" id="UP000238479"/>
    </source>
</evidence>
<accession>A0A2P6P8G6</accession>
<organism evidence="1 2">
    <name type="scientific">Rosa chinensis</name>
    <name type="common">China rose</name>
    <dbReference type="NCBI Taxonomy" id="74649"/>
    <lineage>
        <taxon>Eukaryota</taxon>
        <taxon>Viridiplantae</taxon>
        <taxon>Streptophyta</taxon>
        <taxon>Embryophyta</taxon>
        <taxon>Tracheophyta</taxon>
        <taxon>Spermatophyta</taxon>
        <taxon>Magnoliopsida</taxon>
        <taxon>eudicotyledons</taxon>
        <taxon>Gunneridae</taxon>
        <taxon>Pentapetalae</taxon>
        <taxon>rosids</taxon>
        <taxon>fabids</taxon>
        <taxon>Rosales</taxon>
        <taxon>Rosaceae</taxon>
        <taxon>Rosoideae</taxon>
        <taxon>Rosoideae incertae sedis</taxon>
        <taxon>Rosa</taxon>
    </lineage>
</organism>
<dbReference type="EC" id="4.1.1.65" evidence="1"/>
<dbReference type="Proteomes" id="UP000238479">
    <property type="component" value="Chromosome 7"/>
</dbReference>
<gene>
    <name evidence="1" type="ORF">RchiOBHm_Chr7g0203671</name>
</gene>